<evidence type="ECO:0000313" key="2">
    <source>
        <dbReference type="Proteomes" id="UP000602284"/>
    </source>
</evidence>
<dbReference type="Proteomes" id="UP000602284">
    <property type="component" value="Unassembled WGS sequence"/>
</dbReference>
<dbReference type="EMBL" id="JAEQNB010000004">
    <property type="protein sequence ID" value="MBL0387921.1"/>
    <property type="molecule type" value="Genomic_DNA"/>
</dbReference>
<organism evidence="1 2">
    <name type="scientific">Tumebacillus amylolyticus</name>
    <dbReference type="NCBI Taxonomy" id="2801339"/>
    <lineage>
        <taxon>Bacteria</taxon>
        <taxon>Bacillati</taxon>
        <taxon>Bacillota</taxon>
        <taxon>Bacilli</taxon>
        <taxon>Bacillales</taxon>
        <taxon>Alicyclobacillaceae</taxon>
        <taxon>Tumebacillus</taxon>
    </lineage>
</organism>
<comment type="caution">
    <text evidence="1">The sequence shown here is derived from an EMBL/GenBank/DDBJ whole genome shotgun (WGS) entry which is preliminary data.</text>
</comment>
<proteinExistence type="predicted"/>
<dbReference type="RefSeq" id="WP_201636381.1">
    <property type="nucleotide sequence ID" value="NZ_JAEQNB010000004.1"/>
</dbReference>
<keyword evidence="2" id="KW-1185">Reference proteome</keyword>
<evidence type="ECO:0000313" key="1">
    <source>
        <dbReference type="EMBL" id="MBL0387921.1"/>
    </source>
</evidence>
<sequence>MTEEVLNALIDSFKAANGLSAIKNFHKFKGMVPGERPTISVACGTVRFKEYDNEQDEATIPVEVLVYLRDLNPIRGEEMVRALADEVRFALLENSTLGGTVCSTDVVEVVYETNELEKTERLHYAVVAAESVFFAPRRRQGPPAPILRELLLDLGDEVGEINYEDEGGTT</sequence>
<gene>
    <name evidence="1" type="ORF">JJB07_14870</name>
</gene>
<reference evidence="1 2" key="1">
    <citation type="submission" date="2021-01" db="EMBL/GenBank/DDBJ databases">
        <title>Tumebacillus sp. strain ITR2 16S ribosomal RNA gene Genome sequencing and assembly.</title>
        <authorList>
            <person name="Kang M."/>
        </authorList>
    </citation>
    <scope>NUCLEOTIDE SEQUENCE [LARGE SCALE GENOMIC DNA]</scope>
    <source>
        <strain evidence="1 2">ITR2</strain>
    </source>
</reference>
<accession>A0ABS1JCC2</accession>
<name>A0ABS1JCC2_9BACL</name>
<protein>
    <submittedName>
        <fullName evidence="1">Uncharacterized protein</fullName>
    </submittedName>
</protein>